<reference evidence="8" key="1">
    <citation type="journal article" date="2022" name="Environ. Microbiol.">
        <title>Functional analysis, diversity, and distribution of carbendazim hydrolases MheI and CbmA, responsible for the initial step in carbendazim degradation.</title>
        <authorList>
            <person name="Zhang M."/>
            <person name="Bai X."/>
            <person name="Li Q."/>
            <person name="Zhang L."/>
            <person name="Zhu Q."/>
            <person name="Gao S."/>
            <person name="Ke Z."/>
            <person name="Jiang M."/>
            <person name="Hu J."/>
            <person name="Qiu J."/>
            <person name="Hong Q."/>
        </authorList>
    </citation>
    <scope>NUCLEOTIDE SEQUENCE [LARGE SCALE GENOMIC DNA]</scope>
    <source>
        <strain evidence="8">djl-6</strain>
    </source>
</reference>
<dbReference type="PANTHER" id="PTHR33630:SF9">
    <property type="entry name" value="CUTINASE 4"/>
    <property type="match status" value="1"/>
</dbReference>
<dbReference type="AlphaFoldDB" id="A0AB38RQ76"/>
<accession>A0AB38RQ76</accession>
<dbReference type="InterPro" id="IPR002035">
    <property type="entry name" value="VWF_A"/>
</dbReference>
<keyword evidence="8" id="KW-1185">Reference proteome</keyword>
<proteinExistence type="inferred from homology"/>
<keyword evidence="2" id="KW-0719">Serine esterase</keyword>
<name>A0AB38RQ76_RHOSG</name>
<keyword evidence="5" id="KW-0732">Signal</keyword>
<keyword evidence="7" id="KW-0614">Plasmid</keyword>
<dbReference type="Gene3D" id="3.40.50.1820">
    <property type="entry name" value="alpha/beta hydrolase"/>
    <property type="match status" value="1"/>
</dbReference>
<feature type="signal peptide" evidence="5">
    <location>
        <begin position="1"/>
        <end position="45"/>
    </location>
</feature>
<geneLocation type="plasmid" evidence="7 8">
    <name>pdjl-6-5</name>
</geneLocation>
<keyword evidence="4" id="KW-1015">Disulfide bond</keyword>
<dbReference type="Pfam" id="PF01083">
    <property type="entry name" value="Cutinase"/>
    <property type="match status" value="1"/>
</dbReference>
<dbReference type="Pfam" id="PF00092">
    <property type="entry name" value="VWA"/>
    <property type="match status" value="1"/>
</dbReference>
<evidence type="ECO:0000313" key="8">
    <source>
        <dbReference type="Proteomes" id="UP000831484"/>
    </source>
</evidence>
<dbReference type="InterPro" id="IPR029058">
    <property type="entry name" value="AB_hydrolase_fold"/>
</dbReference>
<dbReference type="PROSITE" id="PS50234">
    <property type="entry name" value="VWFA"/>
    <property type="match status" value="1"/>
</dbReference>
<organism evidence="7 8">
    <name type="scientific">Rhodococcus qingshengii JCM 15477</name>
    <dbReference type="NCBI Taxonomy" id="1303681"/>
    <lineage>
        <taxon>Bacteria</taxon>
        <taxon>Bacillati</taxon>
        <taxon>Actinomycetota</taxon>
        <taxon>Actinomycetes</taxon>
        <taxon>Mycobacteriales</taxon>
        <taxon>Nocardiaceae</taxon>
        <taxon>Rhodococcus</taxon>
        <taxon>Rhodococcus erythropolis group</taxon>
    </lineage>
</organism>
<dbReference type="Gene3D" id="3.40.50.410">
    <property type="entry name" value="von Willebrand factor, type A domain"/>
    <property type="match status" value="1"/>
</dbReference>
<evidence type="ECO:0000313" key="7">
    <source>
        <dbReference type="EMBL" id="UPU46934.1"/>
    </source>
</evidence>
<feature type="chain" id="PRO_5044349937" evidence="5">
    <location>
        <begin position="46"/>
        <end position="615"/>
    </location>
</feature>
<dbReference type="InterPro" id="IPR000675">
    <property type="entry name" value="Cutinase/axe"/>
</dbReference>
<dbReference type="SUPFAM" id="SSF53474">
    <property type="entry name" value="alpha/beta-Hydrolases"/>
    <property type="match status" value="1"/>
</dbReference>
<dbReference type="EMBL" id="CP096568">
    <property type="protein sequence ID" value="UPU46934.1"/>
    <property type="molecule type" value="Genomic_DNA"/>
</dbReference>
<sequence length="615" mass="63857">MSYTRGQTVSRARPLAPRTVGHAALAALAAVALTFGLISTPTAQADETTSSVLFVVDTSGSMAGSPLAQAKDALRAGIGALSSGQAAGLRSFAGDCGNGGQLLVPVATDNRDQLNNATNQLTAGGTTPTPDALRAAAGDLPSTGDRTIILISDGQSTCGDPCVVATELKNQLGIDFRVHAVGFNAPDVAESELSCIANVTGGRYFTATNTTELSDAISAAVATGSGEIRSDIDCDSPTFIGVRGSGESPQSPDLSYFRTHARTNKPYTEEGAVNLGMGERLAPMFGFLQRQQSVDYDFNIMSVSYPAINVETANIGYYTNDYRESVDIGASNLGRIISALHTKCSDSARIVLAGYSQGANVVNRYLAQKQAVTAPELALVKSVVYFGDPNLRPGRAGERHEGTSYKALGVVAAGVTNGDADISDYLSSHPNVVSSFCLSGDIICNPPVDVVFGKGIHGSYGSPDTKITCPVNGEKNVVLYQCGAFRVMRDLGYALPSVERTPTLLQRGQEILFSVGGWIANQPSLALFASTPQVVGDFTTDENGNATALVRVPDDADLGDHHLIVQQPGGRSVSVPVTVVDSSSMSTPVFSFGPEDGFEDGLGSGSGSAAILFGS</sequence>
<feature type="domain" description="VWFA" evidence="6">
    <location>
        <begin position="51"/>
        <end position="221"/>
    </location>
</feature>
<keyword evidence="3" id="KW-0378">Hydrolase</keyword>
<dbReference type="Proteomes" id="UP000831484">
    <property type="component" value="Plasmid pdjl-6-5"/>
</dbReference>
<evidence type="ECO:0000256" key="3">
    <source>
        <dbReference type="ARBA" id="ARBA00022801"/>
    </source>
</evidence>
<dbReference type="SMART" id="SM00327">
    <property type="entry name" value="VWA"/>
    <property type="match status" value="1"/>
</dbReference>
<comment type="similarity">
    <text evidence="1">Belongs to the cutinase family.</text>
</comment>
<dbReference type="InterPro" id="IPR036465">
    <property type="entry name" value="vWFA_dom_sf"/>
</dbReference>
<dbReference type="PANTHER" id="PTHR33630">
    <property type="entry name" value="CUTINASE RV1984C-RELATED-RELATED"/>
    <property type="match status" value="1"/>
</dbReference>
<evidence type="ECO:0000256" key="2">
    <source>
        <dbReference type="ARBA" id="ARBA00022487"/>
    </source>
</evidence>
<protein>
    <submittedName>
        <fullName evidence="7">Cutinase family protein</fullName>
    </submittedName>
</protein>
<dbReference type="SMART" id="SM01110">
    <property type="entry name" value="Cutinase"/>
    <property type="match status" value="1"/>
</dbReference>
<evidence type="ECO:0000256" key="4">
    <source>
        <dbReference type="ARBA" id="ARBA00023157"/>
    </source>
</evidence>
<gene>
    <name evidence="7" type="ORF">M0639_34480</name>
</gene>
<dbReference type="SUPFAM" id="SSF53300">
    <property type="entry name" value="vWA-like"/>
    <property type="match status" value="1"/>
</dbReference>
<evidence type="ECO:0000259" key="6">
    <source>
        <dbReference type="PROSITE" id="PS50234"/>
    </source>
</evidence>
<evidence type="ECO:0000256" key="1">
    <source>
        <dbReference type="ARBA" id="ARBA00007534"/>
    </source>
</evidence>
<dbReference type="RefSeq" id="WP_197486222.1">
    <property type="nucleotide sequence ID" value="NZ_CP096568.1"/>
</dbReference>
<dbReference type="GO" id="GO:0052689">
    <property type="term" value="F:carboxylic ester hydrolase activity"/>
    <property type="evidence" value="ECO:0007669"/>
    <property type="project" value="UniProtKB-KW"/>
</dbReference>
<evidence type="ECO:0000256" key="5">
    <source>
        <dbReference type="SAM" id="SignalP"/>
    </source>
</evidence>